<dbReference type="NCBIfam" id="TIGR00172">
    <property type="entry name" value="maf"/>
    <property type="match status" value="1"/>
</dbReference>
<dbReference type="PIRSF" id="PIRSF006305">
    <property type="entry name" value="Maf"/>
    <property type="match status" value="1"/>
</dbReference>
<comment type="similarity">
    <text evidence="4">Belongs to the Maf family. YceF subfamily.</text>
</comment>
<protein>
    <recommendedName>
        <fullName evidence="4">7-methyl-GTP pyrophosphatase</fullName>
        <shortName evidence="4">m(7)GTP pyrophosphatase</shortName>
        <ecNumber evidence="4">3.6.1.-</ecNumber>
    </recommendedName>
</protein>
<keyword evidence="3 4" id="KW-0546">Nucleotide metabolism</keyword>
<dbReference type="AlphaFoldDB" id="A0A0H4J2Z9"/>
<comment type="function">
    <text evidence="4">Nucleoside triphosphate pyrophosphatase that hydrolyzes 7-methyl-GTP (m(7)GTP). May have a dual role in cell division arrest and in preventing the incorporation of modified nucleotides into cellular nucleic acids.</text>
</comment>
<dbReference type="HAMAP" id="MF_00528">
    <property type="entry name" value="Maf"/>
    <property type="match status" value="1"/>
</dbReference>
<dbReference type="Gene3D" id="3.90.950.10">
    <property type="match status" value="1"/>
</dbReference>
<gene>
    <name evidence="5" type="ORF">VI33_07090</name>
</gene>
<dbReference type="GO" id="GO:0047429">
    <property type="term" value="F:nucleoside triphosphate diphosphatase activity"/>
    <property type="evidence" value="ECO:0007669"/>
    <property type="project" value="InterPro"/>
</dbReference>
<dbReference type="PANTHER" id="PTHR43213">
    <property type="entry name" value="BIFUNCTIONAL DTTP/UTP PYROPHOSPHATASE/METHYLTRANSFERASE PROTEIN-RELATED"/>
    <property type="match status" value="1"/>
</dbReference>
<evidence type="ECO:0000313" key="6">
    <source>
        <dbReference type="Proteomes" id="UP000066549"/>
    </source>
</evidence>
<organism evidence="5 6">
    <name type="scientific">Methylophilales bacterium MBRS-H7</name>
    <dbReference type="NCBI Taxonomy" id="1623450"/>
    <lineage>
        <taxon>Bacteria</taxon>
        <taxon>Pseudomonadati</taxon>
        <taxon>Pseudomonadota</taxon>
        <taxon>Betaproteobacteria</taxon>
        <taxon>Nitrosomonadales</taxon>
        <taxon>OM43 clade</taxon>
    </lineage>
</organism>
<dbReference type="PANTHER" id="PTHR43213:SF5">
    <property type="entry name" value="BIFUNCTIONAL DTTP_UTP PYROPHOSPHATASE_METHYLTRANSFERASE PROTEIN-RELATED"/>
    <property type="match status" value="1"/>
</dbReference>
<reference evidence="5 6" key="1">
    <citation type="submission" date="2015-03" db="EMBL/GenBank/DDBJ databases">
        <title>Comparative analysis of the OM43 clade including a novel species from Red Sea uncovers genomic and metabolic diversity among marine methylotrophs.</title>
        <authorList>
            <person name="Jimenez-Infante F."/>
            <person name="Ngugi D.K."/>
            <person name="Vinu M."/>
            <person name="Alam I."/>
            <person name="Kamau A."/>
            <person name="Blom J."/>
            <person name="Bajic V.B."/>
            <person name="Stingl U."/>
        </authorList>
    </citation>
    <scope>NUCLEOTIDE SEQUENCE [LARGE SCALE GENOMIC DNA]</scope>
    <source>
        <strain evidence="5 6">MBRSH7</strain>
    </source>
</reference>
<dbReference type="CDD" id="cd00555">
    <property type="entry name" value="Maf"/>
    <property type="match status" value="1"/>
</dbReference>
<comment type="cofactor">
    <cofactor evidence="1 4">
        <name>a divalent metal cation</name>
        <dbReference type="ChEBI" id="CHEBI:60240"/>
    </cofactor>
</comment>
<dbReference type="Proteomes" id="UP000066549">
    <property type="component" value="Chromosome"/>
</dbReference>
<dbReference type="SUPFAM" id="SSF52972">
    <property type="entry name" value="ITPase-like"/>
    <property type="match status" value="1"/>
</dbReference>
<feature type="site" description="Important for substrate specificity" evidence="4">
    <location>
        <position position="156"/>
    </location>
</feature>
<dbReference type="InterPro" id="IPR003697">
    <property type="entry name" value="Maf-like"/>
</dbReference>
<dbReference type="EC" id="3.6.1.-" evidence="4"/>
<name>A0A0H4J2Z9_9PROT</name>
<evidence type="ECO:0000256" key="2">
    <source>
        <dbReference type="ARBA" id="ARBA00022801"/>
    </source>
</evidence>
<dbReference type="EMBL" id="CP011002">
    <property type="protein sequence ID" value="AKO66400.1"/>
    <property type="molecule type" value="Genomic_DNA"/>
</dbReference>
<dbReference type="Pfam" id="PF02545">
    <property type="entry name" value="Maf"/>
    <property type="match status" value="1"/>
</dbReference>
<dbReference type="InterPro" id="IPR029001">
    <property type="entry name" value="ITPase-like_fam"/>
</dbReference>
<evidence type="ECO:0000256" key="1">
    <source>
        <dbReference type="ARBA" id="ARBA00001968"/>
    </source>
</evidence>
<evidence type="ECO:0000256" key="3">
    <source>
        <dbReference type="ARBA" id="ARBA00023080"/>
    </source>
</evidence>
<keyword evidence="4" id="KW-0963">Cytoplasm</keyword>
<evidence type="ECO:0000256" key="4">
    <source>
        <dbReference type="HAMAP-Rule" id="MF_00528"/>
    </source>
</evidence>
<feature type="active site" description="Proton acceptor" evidence="4">
    <location>
        <position position="71"/>
    </location>
</feature>
<dbReference type="PATRIC" id="fig|1623450.3.peg.1416"/>
<feature type="site" description="Important for substrate specificity" evidence="4">
    <location>
        <position position="72"/>
    </location>
</feature>
<comment type="caution">
    <text evidence="4">Lacks conserved residue(s) required for the propagation of feature annotation.</text>
</comment>
<sequence length="192" mass="21714">METKIILASSSVYRRELLKRIVSDFAFISPEIEESQRDDESPIEMALRLSEEKAKKIAASSGNNSIIIGCDQTAVVENTILQKPMTYENAFKQLQFLSGKVVKFYSAFCVLNNNNQTVISDYSEFEAKYKLLTDDLIDKYLKKDEPYFCVGSIKSESYGITLLESIKNDDPTSIIGLPLIKISKILMDENII</sequence>
<comment type="subcellular location">
    <subcellularLocation>
        <location evidence="4">Cytoplasm</location>
    </subcellularLocation>
</comment>
<keyword evidence="2 4" id="KW-0378">Hydrolase</keyword>
<keyword evidence="6" id="KW-1185">Reference proteome</keyword>
<dbReference type="GO" id="GO:0005737">
    <property type="term" value="C:cytoplasm"/>
    <property type="evidence" value="ECO:0007669"/>
    <property type="project" value="UniProtKB-SubCell"/>
</dbReference>
<comment type="catalytic activity">
    <reaction evidence="4">
        <text>N(7)-methyl-GTP + H2O = N(7)-methyl-GMP + diphosphate + H(+)</text>
        <dbReference type="Rhea" id="RHEA:58744"/>
        <dbReference type="ChEBI" id="CHEBI:15377"/>
        <dbReference type="ChEBI" id="CHEBI:15378"/>
        <dbReference type="ChEBI" id="CHEBI:33019"/>
        <dbReference type="ChEBI" id="CHEBI:58285"/>
        <dbReference type="ChEBI" id="CHEBI:87133"/>
    </reaction>
</comment>
<dbReference type="GO" id="GO:0009117">
    <property type="term" value="P:nucleotide metabolic process"/>
    <property type="evidence" value="ECO:0007669"/>
    <property type="project" value="UniProtKB-KW"/>
</dbReference>
<accession>A0A0H4J2Z9</accession>
<proteinExistence type="inferred from homology"/>
<evidence type="ECO:0000313" key="5">
    <source>
        <dbReference type="EMBL" id="AKO66400.1"/>
    </source>
</evidence>
<dbReference type="OrthoDB" id="9813694at2"/>
<feature type="site" description="Important for substrate specificity" evidence="4">
    <location>
        <position position="13"/>
    </location>
</feature>